<accession>A0A0A8Z1D4</accession>
<feature type="transmembrane region" description="Helical" evidence="1">
    <location>
        <begin position="18"/>
        <end position="36"/>
    </location>
</feature>
<dbReference type="EMBL" id="GBRH01269238">
    <property type="protein sequence ID" value="JAD28657.1"/>
    <property type="molecule type" value="Transcribed_RNA"/>
</dbReference>
<evidence type="ECO:0000313" key="2">
    <source>
        <dbReference type="EMBL" id="JAD28657.1"/>
    </source>
</evidence>
<keyword evidence="1" id="KW-1133">Transmembrane helix</keyword>
<sequence>MDKSTTIWKPVVDTQGNFILILLFSCLSLQLTLYTVNNIHALEKLIQFLPNYKRSKMKWKLTESLTF</sequence>
<proteinExistence type="predicted"/>
<reference evidence="2" key="1">
    <citation type="submission" date="2014-09" db="EMBL/GenBank/DDBJ databases">
        <authorList>
            <person name="Magalhaes I.L.F."/>
            <person name="Oliveira U."/>
            <person name="Santos F.R."/>
            <person name="Vidigal T.H.D.A."/>
            <person name="Brescovit A.D."/>
            <person name="Santos A.J."/>
        </authorList>
    </citation>
    <scope>NUCLEOTIDE SEQUENCE</scope>
    <source>
        <tissue evidence="2">Shoot tissue taken approximately 20 cm above the soil surface</tissue>
    </source>
</reference>
<evidence type="ECO:0000256" key="1">
    <source>
        <dbReference type="SAM" id="Phobius"/>
    </source>
</evidence>
<keyword evidence="1" id="KW-0812">Transmembrane</keyword>
<reference evidence="2" key="2">
    <citation type="journal article" date="2015" name="Data Brief">
        <title>Shoot transcriptome of the giant reed, Arundo donax.</title>
        <authorList>
            <person name="Barrero R.A."/>
            <person name="Guerrero F.D."/>
            <person name="Moolhuijzen P."/>
            <person name="Goolsby J.A."/>
            <person name="Tidwell J."/>
            <person name="Bellgard S.E."/>
            <person name="Bellgard M.I."/>
        </authorList>
    </citation>
    <scope>NUCLEOTIDE SEQUENCE</scope>
    <source>
        <tissue evidence="2">Shoot tissue taken approximately 20 cm above the soil surface</tissue>
    </source>
</reference>
<protein>
    <submittedName>
        <fullName evidence="2">Uncharacterized protein</fullName>
    </submittedName>
</protein>
<dbReference type="AlphaFoldDB" id="A0A0A8Z1D4"/>
<dbReference type="PROSITE" id="PS51257">
    <property type="entry name" value="PROKAR_LIPOPROTEIN"/>
    <property type="match status" value="1"/>
</dbReference>
<organism evidence="2">
    <name type="scientific">Arundo donax</name>
    <name type="common">Giant reed</name>
    <name type="synonym">Donax arundinaceus</name>
    <dbReference type="NCBI Taxonomy" id="35708"/>
    <lineage>
        <taxon>Eukaryota</taxon>
        <taxon>Viridiplantae</taxon>
        <taxon>Streptophyta</taxon>
        <taxon>Embryophyta</taxon>
        <taxon>Tracheophyta</taxon>
        <taxon>Spermatophyta</taxon>
        <taxon>Magnoliopsida</taxon>
        <taxon>Liliopsida</taxon>
        <taxon>Poales</taxon>
        <taxon>Poaceae</taxon>
        <taxon>PACMAD clade</taxon>
        <taxon>Arundinoideae</taxon>
        <taxon>Arundineae</taxon>
        <taxon>Arundo</taxon>
    </lineage>
</organism>
<name>A0A0A8Z1D4_ARUDO</name>
<keyword evidence="1" id="KW-0472">Membrane</keyword>